<evidence type="ECO:0000313" key="1">
    <source>
        <dbReference type="EMBL" id="SCZ48642.1"/>
    </source>
</evidence>
<gene>
    <name evidence="1" type="ORF">SAMN05216279_12917</name>
</gene>
<proteinExistence type="predicted"/>
<dbReference type="EMBL" id="FMWB01000029">
    <property type="protein sequence ID" value="SCZ48642.1"/>
    <property type="molecule type" value="Genomic_DNA"/>
</dbReference>
<accession>A0A1G5PGL0</accession>
<organism evidence="1 2">
    <name type="scientific">Pseudomonas oryzihabitans</name>
    <dbReference type="NCBI Taxonomy" id="47885"/>
    <lineage>
        <taxon>Bacteria</taxon>
        <taxon>Pseudomonadati</taxon>
        <taxon>Pseudomonadota</taxon>
        <taxon>Gammaproteobacteria</taxon>
        <taxon>Pseudomonadales</taxon>
        <taxon>Pseudomonadaceae</taxon>
        <taxon>Pseudomonas</taxon>
    </lineage>
</organism>
<evidence type="ECO:0000313" key="2">
    <source>
        <dbReference type="Proteomes" id="UP000183046"/>
    </source>
</evidence>
<protein>
    <submittedName>
        <fullName evidence="1">Uncharacterized protein</fullName>
    </submittedName>
</protein>
<comment type="caution">
    <text evidence="1">The sequence shown here is derived from an EMBL/GenBank/DDBJ whole genome shotgun (WGS) entry which is preliminary data.</text>
</comment>
<dbReference type="AlphaFoldDB" id="A0A1G5PGL0"/>
<dbReference type="Proteomes" id="UP000183046">
    <property type="component" value="Unassembled WGS sequence"/>
</dbReference>
<name>A0A1G5PGL0_9PSED</name>
<reference evidence="2" key="1">
    <citation type="submission" date="2016-10" db="EMBL/GenBank/DDBJ databases">
        <authorList>
            <person name="de Groot N.N."/>
        </authorList>
    </citation>
    <scope>NUCLEOTIDE SEQUENCE [LARGE SCALE GENOMIC DNA]</scope>
    <source>
        <strain evidence="2">DSM 15758</strain>
    </source>
</reference>
<sequence>MVRRSWCSGVCSIGNPYCCALLSACAYNGLLAVATFTRWLLVLWQALVNEIHRGEPSKMWAVRCSELEVRPATEAK</sequence>
<dbReference type="PROSITE" id="PS51257">
    <property type="entry name" value="PROKAR_LIPOPROTEIN"/>
    <property type="match status" value="1"/>
</dbReference>